<dbReference type="InterPro" id="IPR004358">
    <property type="entry name" value="Sig_transdc_His_kin-like_C"/>
</dbReference>
<feature type="domain" description="Histidine kinase" evidence="15">
    <location>
        <begin position="660"/>
        <end position="893"/>
    </location>
</feature>
<dbReference type="PANTHER" id="PTHR43047">
    <property type="entry name" value="TWO-COMPONENT HISTIDINE PROTEIN KINASE"/>
    <property type="match status" value="1"/>
</dbReference>
<dbReference type="PROSITE" id="PS50109">
    <property type="entry name" value="HIS_KIN"/>
    <property type="match status" value="1"/>
</dbReference>
<dbReference type="FunFam" id="3.40.50.2300:FF:000001">
    <property type="entry name" value="DNA-binding response regulator PhoB"/>
    <property type="match status" value="1"/>
</dbReference>
<dbReference type="SUPFAM" id="SSF52172">
    <property type="entry name" value="CheY-like"/>
    <property type="match status" value="2"/>
</dbReference>
<keyword evidence="14" id="KW-0732">Signal</keyword>
<keyword evidence="12" id="KW-0175">Coiled coil</keyword>
<keyword evidence="6" id="KW-0902">Two-component regulatory system</keyword>
<keyword evidence="9" id="KW-0804">Transcription</keyword>
<dbReference type="InterPro" id="IPR036890">
    <property type="entry name" value="HATPase_C_sf"/>
</dbReference>
<evidence type="ECO:0000256" key="6">
    <source>
        <dbReference type="ARBA" id="ARBA00023012"/>
    </source>
</evidence>
<dbReference type="InterPro" id="IPR036097">
    <property type="entry name" value="HisK_dim/P_sf"/>
</dbReference>
<feature type="coiled-coil region" evidence="12">
    <location>
        <begin position="403"/>
        <end position="486"/>
    </location>
</feature>
<keyword evidence="13" id="KW-0472">Membrane</keyword>
<dbReference type="STRING" id="758820.SAMN00777080_0821"/>
<dbReference type="PROSITE" id="PS50005">
    <property type="entry name" value="TPR"/>
    <property type="match status" value="1"/>
</dbReference>
<evidence type="ECO:0000259" key="16">
    <source>
        <dbReference type="PROSITE" id="PS50110"/>
    </source>
</evidence>
<keyword evidence="5" id="KW-0418">Kinase</keyword>
<dbReference type="InterPro" id="IPR005467">
    <property type="entry name" value="His_kinase_dom"/>
</dbReference>
<dbReference type="InterPro" id="IPR003018">
    <property type="entry name" value="GAF"/>
</dbReference>
<dbReference type="Gene3D" id="1.25.40.10">
    <property type="entry name" value="Tetratricopeptide repeat domain"/>
    <property type="match status" value="2"/>
</dbReference>
<dbReference type="SUPFAM" id="SSF48452">
    <property type="entry name" value="TPR-like"/>
    <property type="match status" value="2"/>
</dbReference>
<feature type="signal peptide" evidence="14">
    <location>
        <begin position="1"/>
        <end position="19"/>
    </location>
</feature>
<dbReference type="GO" id="GO:0005886">
    <property type="term" value="C:plasma membrane"/>
    <property type="evidence" value="ECO:0007669"/>
    <property type="project" value="TreeGrafter"/>
</dbReference>
<feature type="domain" description="Response regulatory" evidence="16">
    <location>
        <begin position="1051"/>
        <end position="1127"/>
    </location>
</feature>
<evidence type="ECO:0000256" key="4">
    <source>
        <dbReference type="ARBA" id="ARBA00022679"/>
    </source>
</evidence>
<keyword evidence="13" id="KW-0812">Transmembrane</keyword>
<name>A0A1W2H1A5_9BACT</name>
<dbReference type="OrthoDB" id="9806995at2"/>
<dbReference type="SMART" id="SM00065">
    <property type="entry name" value="GAF"/>
    <property type="match status" value="1"/>
</dbReference>
<dbReference type="InterPro" id="IPR003661">
    <property type="entry name" value="HisK_dim/P_dom"/>
</dbReference>
<dbReference type="RefSeq" id="WP_084119103.1">
    <property type="nucleotide sequence ID" value="NZ_LT838813.1"/>
</dbReference>
<dbReference type="Pfam" id="PF00512">
    <property type="entry name" value="HisKA"/>
    <property type="match status" value="1"/>
</dbReference>
<gene>
    <name evidence="17" type="ORF">SAMN00777080_0821</name>
</gene>
<feature type="domain" description="Response regulatory" evidence="16">
    <location>
        <begin position="930"/>
        <end position="1043"/>
    </location>
</feature>
<dbReference type="AlphaFoldDB" id="A0A1W2H1A5"/>
<evidence type="ECO:0000256" key="8">
    <source>
        <dbReference type="ARBA" id="ARBA00023125"/>
    </source>
</evidence>
<comment type="catalytic activity">
    <reaction evidence="1">
        <text>ATP + protein L-histidine = ADP + protein N-phospho-L-histidine.</text>
        <dbReference type="EC" id="2.7.13.3"/>
    </reaction>
</comment>
<dbReference type="SMART" id="SM00028">
    <property type="entry name" value="TPR"/>
    <property type="match status" value="5"/>
</dbReference>
<keyword evidence="11" id="KW-0802">TPR repeat</keyword>
<evidence type="ECO:0000313" key="17">
    <source>
        <dbReference type="EMBL" id="SMD42276.1"/>
    </source>
</evidence>
<dbReference type="GO" id="GO:0000155">
    <property type="term" value="F:phosphorelay sensor kinase activity"/>
    <property type="evidence" value="ECO:0007669"/>
    <property type="project" value="InterPro"/>
</dbReference>
<dbReference type="SUPFAM" id="SSF55874">
    <property type="entry name" value="ATPase domain of HSP90 chaperone/DNA topoisomerase II/histidine kinase"/>
    <property type="match status" value="1"/>
</dbReference>
<evidence type="ECO:0000256" key="9">
    <source>
        <dbReference type="ARBA" id="ARBA00023163"/>
    </source>
</evidence>
<dbReference type="Pfam" id="PF13185">
    <property type="entry name" value="GAF_2"/>
    <property type="match status" value="1"/>
</dbReference>
<keyword evidence="8" id="KW-0238">DNA-binding</keyword>
<evidence type="ECO:0000256" key="14">
    <source>
        <dbReference type="SAM" id="SignalP"/>
    </source>
</evidence>
<evidence type="ECO:0000256" key="12">
    <source>
        <dbReference type="SAM" id="Coils"/>
    </source>
</evidence>
<evidence type="ECO:0000256" key="10">
    <source>
        <dbReference type="PROSITE-ProRule" id="PRU00169"/>
    </source>
</evidence>
<evidence type="ECO:0000256" key="7">
    <source>
        <dbReference type="ARBA" id="ARBA00023015"/>
    </source>
</evidence>
<feature type="chain" id="PRO_5013071611" description="histidine kinase" evidence="14">
    <location>
        <begin position="20"/>
        <end position="1127"/>
    </location>
</feature>
<dbReference type="PROSITE" id="PS50110">
    <property type="entry name" value="RESPONSE_REGULATORY"/>
    <property type="match status" value="2"/>
</dbReference>
<keyword evidence="7" id="KW-0805">Transcription regulation</keyword>
<evidence type="ECO:0000256" key="11">
    <source>
        <dbReference type="PROSITE-ProRule" id="PRU00339"/>
    </source>
</evidence>
<protein>
    <recommendedName>
        <fullName evidence="2">histidine kinase</fullName>
        <ecNumber evidence="2">2.7.13.3</ecNumber>
    </recommendedName>
</protein>
<dbReference type="GO" id="GO:0009927">
    <property type="term" value="F:histidine phosphotransfer kinase activity"/>
    <property type="evidence" value="ECO:0007669"/>
    <property type="project" value="TreeGrafter"/>
</dbReference>
<dbReference type="InterPro" id="IPR011006">
    <property type="entry name" value="CheY-like_superfamily"/>
</dbReference>
<dbReference type="CDD" id="cd16922">
    <property type="entry name" value="HATPase_EvgS-ArcB-TorS-like"/>
    <property type="match status" value="1"/>
</dbReference>
<dbReference type="GO" id="GO:0003677">
    <property type="term" value="F:DNA binding"/>
    <property type="evidence" value="ECO:0007669"/>
    <property type="project" value="UniProtKB-KW"/>
</dbReference>
<keyword evidence="3 10" id="KW-0597">Phosphoprotein</keyword>
<evidence type="ECO:0000313" key="18">
    <source>
        <dbReference type="Proteomes" id="UP000192333"/>
    </source>
</evidence>
<dbReference type="SUPFAM" id="SSF47384">
    <property type="entry name" value="Homodimeric domain of signal transducing histidine kinase"/>
    <property type="match status" value="1"/>
</dbReference>
<evidence type="ECO:0000256" key="1">
    <source>
        <dbReference type="ARBA" id="ARBA00000085"/>
    </source>
</evidence>
<dbReference type="InterPro" id="IPR029016">
    <property type="entry name" value="GAF-like_dom_sf"/>
</dbReference>
<dbReference type="InterPro" id="IPR019734">
    <property type="entry name" value="TPR_rpt"/>
</dbReference>
<dbReference type="Pfam" id="PF02518">
    <property type="entry name" value="HATPase_c"/>
    <property type="match status" value="1"/>
</dbReference>
<feature type="repeat" description="TPR" evidence="11">
    <location>
        <begin position="201"/>
        <end position="234"/>
    </location>
</feature>
<evidence type="ECO:0000256" key="3">
    <source>
        <dbReference type="ARBA" id="ARBA00022553"/>
    </source>
</evidence>
<comment type="caution">
    <text evidence="10">Lacks conserved residue(s) required for the propagation of feature annotation.</text>
</comment>
<reference evidence="18" key="1">
    <citation type="submission" date="2017-04" db="EMBL/GenBank/DDBJ databases">
        <authorList>
            <person name="Varghese N."/>
            <person name="Submissions S."/>
        </authorList>
    </citation>
    <scope>NUCLEOTIDE SEQUENCE [LARGE SCALE GENOMIC DNA]</scope>
    <source>
        <strain evidence="18">DSM 16537</strain>
    </source>
</reference>
<dbReference type="PRINTS" id="PR00344">
    <property type="entry name" value="BCTRLSENSOR"/>
</dbReference>
<accession>A0A1W2H1A5</accession>
<sequence length="1127" mass="126441">MRKVFLGLALFALTFYCHAQSNEIEELRKQIQEHTEQDTARVNLLIKISFSTPTIPIEEIEKNAAEALSLSRKLNYAEGEGFALALQSRLNLINRNMETSFAQLNQADSIAKKTKNLLLQYRVNFYFISYYNRINDYRQGLSYALQAEKAALQLGNLELIETSQRQIANSYTILGDYAQALDYSMKSVKNAEKLNSQTRLYNAWNALAQTYTLIGDYEKSNEYLQKLTDLHKQLDFGNEELKDLYNGLGENYRLNKKYPEAIEQYNLGLNISTTSIDSSLILSNLADVYVRMDNLPLAFQYGYQSLTKAKKSGNNTIDAWIFGILARAHVKQNRPDSALFYADQGYKLGVQTGYMEDIRDNAKVLADAYALKNDFRNAYDFYKTYISYRDSMTSAEVSNKASVLEYNFEIEKKEDEIALLSEQKKSQQNFLISALIVLGLILITVFLLLRNNRLKQKANLLLQQQKQEIDEKANELALKANELSAVNRVSNALASYSSLDEIIHLVGDQMKDLFKANIVYLAFLDKKTNMINFPYQYGEEMLPQKMGEGLTSKIISSGKPLLINKDIEEVTLQLGAKRIGIPSASYLGVPIFRDKEAIGVLSVQSTETENRFNESDSNLLSTIASSVGVAINKAQLFEEVVAAKKSAEQANEAKSAFLSTVSHELRTPLTSVLGFAKIIQKRLEEKIFPLIEQKDPKTEKTINQVSENLKVVISEGERLTTLINDVLDLAKIEAGKMDWSQEEVAMPEVVERAISATTTLFEQKNLKLIRDIDPNIPTITGDTNKLIQVVINLISNAVKFTDKGSVTCRIKQVGNEIITSILDTGMGIAKEDFGAVFEQFKQIGGDTLTDKPKGTGLGLPICKEIVEHSGGRIWVESEVGKGTTFSFAIPFVEKENLSTSAGPIHLNDLVKQLKEKMTFSKLKDVGANAHILIVDDEESIRSLLRQELTEAGYLTSEASNGKEAIESIRQHRPDLIILDIMMPEINGFDVAAILKNDPQTMDIPIIILSIVQDKARGFRIGVDRYLTKPIDTAQLFEDISALLEQGKSKRKVMVVDEDSAAIRTLTEVLQTKGYHVVESDGKELVEKAIANQPDIIILNSILSADEEIVQTLRFEKGLENVLFFIYQ</sequence>
<dbReference type="Gene3D" id="3.40.50.2300">
    <property type="match status" value="2"/>
</dbReference>
<dbReference type="Proteomes" id="UP000192333">
    <property type="component" value="Chromosome I"/>
</dbReference>
<dbReference type="SMART" id="SM00448">
    <property type="entry name" value="REC"/>
    <property type="match status" value="1"/>
</dbReference>
<dbReference type="CDD" id="cd00082">
    <property type="entry name" value="HisKA"/>
    <property type="match status" value="1"/>
</dbReference>
<dbReference type="Pfam" id="PF00072">
    <property type="entry name" value="Response_reg"/>
    <property type="match status" value="1"/>
</dbReference>
<dbReference type="Gene3D" id="3.30.450.40">
    <property type="match status" value="1"/>
</dbReference>
<proteinExistence type="predicted"/>
<organism evidence="17 18">
    <name type="scientific">Aquiflexum balticum DSM 16537</name>
    <dbReference type="NCBI Taxonomy" id="758820"/>
    <lineage>
        <taxon>Bacteria</taxon>
        <taxon>Pseudomonadati</taxon>
        <taxon>Bacteroidota</taxon>
        <taxon>Cytophagia</taxon>
        <taxon>Cytophagales</taxon>
        <taxon>Cyclobacteriaceae</taxon>
        <taxon>Aquiflexum</taxon>
    </lineage>
</organism>
<dbReference type="SMART" id="SM00387">
    <property type="entry name" value="HATPase_c"/>
    <property type="match status" value="1"/>
</dbReference>
<feature type="modified residue" description="4-aspartylphosphate" evidence="10">
    <location>
        <position position="979"/>
    </location>
</feature>
<dbReference type="Gene3D" id="1.10.287.130">
    <property type="match status" value="1"/>
</dbReference>
<keyword evidence="13" id="KW-1133">Transmembrane helix</keyword>
<keyword evidence="18" id="KW-1185">Reference proteome</keyword>
<feature type="transmembrane region" description="Helical" evidence="13">
    <location>
        <begin position="430"/>
        <end position="449"/>
    </location>
</feature>
<evidence type="ECO:0000256" key="13">
    <source>
        <dbReference type="SAM" id="Phobius"/>
    </source>
</evidence>
<keyword evidence="4" id="KW-0808">Transferase</keyword>
<dbReference type="EMBL" id="LT838813">
    <property type="protein sequence ID" value="SMD42276.1"/>
    <property type="molecule type" value="Genomic_DNA"/>
</dbReference>
<dbReference type="Pfam" id="PF13424">
    <property type="entry name" value="TPR_12"/>
    <property type="match status" value="1"/>
</dbReference>
<dbReference type="FunFam" id="3.30.565.10:FF:000010">
    <property type="entry name" value="Sensor histidine kinase RcsC"/>
    <property type="match status" value="1"/>
</dbReference>
<dbReference type="Gene3D" id="3.30.565.10">
    <property type="entry name" value="Histidine kinase-like ATPase, C-terminal domain"/>
    <property type="match status" value="1"/>
</dbReference>
<dbReference type="InterPro" id="IPR003594">
    <property type="entry name" value="HATPase_dom"/>
</dbReference>
<dbReference type="InterPro" id="IPR001789">
    <property type="entry name" value="Sig_transdc_resp-reg_receiver"/>
</dbReference>
<evidence type="ECO:0000256" key="2">
    <source>
        <dbReference type="ARBA" id="ARBA00012438"/>
    </source>
</evidence>
<dbReference type="PANTHER" id="PTHR43047:SF72">
    <property type="entry name" value="OSMOSENSING HISTIDINE PROTEIN KINASE SLN1"/>
    <property type="match status" value="1"/>
</dbReference>
<dbReference type="SMART" id="SM00388">
    <property type="entry name" value="HisKA"/>
    <property type="match status" value="1"/>
</dbReference>
<dbReference type="InterPro" id="IPR011990">
    <property type="entry name" value="TPR-like_helical_dom_sf"/>
</dbReference>
<evidence type="ECO:0000256" key="5">
    <source>
        <dbReference type="ARBA" id="ARBA00022777"/>
    </source>
</evidence>
<dbReference type="EC" id="2.7.13.3" evidence="2"/>
<evidence type="ECO:0000259" key="15">
    <source>
        <dbReference type="PROSITE" id="PS50109"/>
    </source>
</evidence>
<dbReference type="SUPFAM" id="SSF55781">
    <property type="entry name" value="GAF domain-like"/>
    <property type="match status" value="1"/>
</dbReference>